<evidence type="ECO:0000256" key="6">
    <source>
        <dbReference type="ARBA" id="ARBA00022840"/>
    </source>
</evidence>
<protein>
    <submittedName>
        <fullName evidence="9">ABC transporter ATP-binding protein</fullName>
    </submittedName>
</protein>
<dbReference type="PANTHER" id="PTHR43297:SF2">
    <property type="entry name" value="DIPEPTIDE TRANSPORT ATP-BINDING PROTEIN DPPD"/>
    <property type="match status" value="1"/>
</dbReference>
<dbReference type="SUPFAM" id="SSF52540">
    <property type="entry name" value="P-loop containing nucleoside triphosphate hydrolases"/>
    <property type="match status" value="1"/>
</dbReference>
<dbReference type="InterPro" id="IPR013563">
    <property type="entry name" value="Oligopep_ABC_C"/>
</dbReference>
<evidence type="ECO:0000256" key="2">
    <source>
        <dbReference type="ARBA" id="ARBA00005417"/>
    </source>
</evidence>
<dbReference type="PROSITE" id="PS50893">
    <property type="entry name" value="ABC_TRANSPORTER_2"/>
    <property type="match status" value="1"/>
</dbReference>
<reference evidence="9" key="1">
    <citation type="submission" date="2023-05" db="EMBL/GenBank/DDBJ databases">
        <title>Cataloging the Phylogenetic Diversity of Human Bladder Bacteria.</title>
        <authorList>
            <person name="Du J."/>
        </authorList>
    </citation>
    <scope>NUCLEOTIDE SEQUENCE</scope>
    <source>
        <strain evidence="9">UMB1231</strain>
    </source>
</reference>
<dbReference type="PROSITE" id="PS00211">
    <property type="entry name" value="ABC_TRANSPORTER_1"/>
    <property type="match status" value="1"/>
</dbReference>
<feature type="domain" description="ABC transporter" evidence="8">
    <location>
        <begin position="5"/>
        <end position="249"/>
    </location>
</feature>
<dbReference type="InterPro" id="IPR003439">
    <property type="entry name" value="ABC_transporter-like_ATP-bd"/>
</dbReference>
<comment type="caution">
    <text evidence="9">The sequence shown here is derived from an EMBL/GenBank/DDBJ whole genome shotgun (WGS) entry which is preliminary data.</text>
</comment>
<dbReference type="InterPro" id="IPR050388">
    <property type="entry name" value="ABC_Ni/Peptide_Import"/>
</dbReference>
<proteinExistence type="inferred from homology"/>
<dbReference type="GO" id="GO:0015833">
    <property type="term" value="P:peptide transport"/>
    <property type="evidence" value="ECO:0007669"/>
    <property type="project" value="InterPro"/>
</dbReference>
<dbReference type="InterPro" id="IPR003593">
    <property type="entry name" value="AAA+_ATPase"/>
</dbReference>
<comment type="subcellular location">
    <subcellularLocation>
        <location evidence="1">Cell membrane</location>
        <topology evidence="1">Peripheral membrane protein</topology>
    </subcellularLocation>
</comment>
<evidence type="ECO:0000256" key="4">
    <source>
        <dbReference type="ARBA" id="ARBA00022475"/>
    </source>
</evidence>
<evidence type="ECO:0000256" key="7">
    <source>
        <dbReference type="ARBA" id="ARBA00023136"/>
    </source>
</evidence>
<dbReference type="InterPro" id="IPR027417">
    <property type="entry name" value="P-loop_NTPase"/>
</dbReference>
<evidence type="ECO:0000256" key="3">
    <source>
        <dbReference type="ARBA" id="ARBA00022448"/>
    </source>
</evidence>
<organism evidence="9 10">
    <name type="scientific">Facklamia hominis</name>
    <dbReference type="NCBI Taxonomy" id="178214"/>
    <lineage>
        <taxon>Bacteria</taxon>
        <taxon>Bacillati</taxon>
        <taxon>Bacillota</taxon>
        <taxon>Bacilli</taxon>
        <taxon>Lactobacillales</taxon>
        <taxon>Aerococcaceae</taxon>
        <taxon>Facklamia</taxon>
    </lineage>
</organism>
<dbReference type="GO" id="GO:0016887">
    <property type="term" value="F:ATP hydrolysis activity"/>
    <property type="evidence" value="ECO:0007669"/>
    <property type="project" value="InterPro"/>
</dbReference>
<sequence>MTKIIDIENLTIHLNKKAMAKRELVHGISTHFSKNKITGVVGESGSGKSITMRSLMGLLPESLQAHYSSYQFDGQAVTGNLLKLPISMIFQDSMTSLNPLRKIDYHLLEVIDRYHPMDKDQAYQRVIEELAAVGINHPEQVAKQFPFELSGGMRQRVMIALALLKDPQLLIADEPTTALDVTIQKQILDLIQKKQATQDLSVILVTHDLAVVAEVCDEVKVLFDGVIVEEASVEDLFYRPAHPYTQELIKAIPRGVNGEELYSMTSFSLSEAEKAGRLIEIEPGHRVLKEG</sequence>
<dbReference type="Pfam" id="PF00005">
    <property type="entry name" value="ABC_tran"/>
    <property type="match status" value="1"/>
</dbReference>
<dbReference type="AlphaFoldDB" id="A0AAJ1V381"/>
<evidence type="ECO:0000256" key="1">
    <source>
        <dbReference type="ARBA" id="ARBA00004202"/>
    </source>
</evidence>
<dbReference type="CDD" id="cd03257">
    <property type="entry name" value="ABC_NikE_OppD_transporters"/>
    <property type="match status" value="1"/>
</dbReference>
<evidence type="ECO:0000259" key="8">
    <source>
        <dbReference type="PROSITE" id="PS50893"/>
    </source>
</evidence>
<keyword evidence="5" id="KW-0547">Nucleotide-binding</keyword>
<keyword evidence="7" id="KW-0472">Membrane</keyword>
<dbReference type="Proteomes" id="UP001229251">
    <property type="component" value="Unassembled WGS sequence"/>
</dbReference>
<keyword evidence="3" id="KW-0813">Transport</keyword>
<accession>A0AAJ1V381</accession>
<evidence type="ECO:0000313" key="9">
    <source>
        <dbReference type="EMBL" id="MDK7187908.1"/>
    </source>
</evidence>
<dbReference type="PANTHER" id="PTHR43297">
    <property type="entry name" value="OLIGOPEPTIDE TRANSPORT ATP-BINDING PROTEIN APPD"/>
    <property type="match status" value="1"/>
</dbReference>
<dbReference type="EMBL" id="JASOOE010000017">
    <property type="protein sequence ID" value="MDK7187908.1"/>
    <property type="molecule type" value="Genomic_DNA"/>
</dbReference>
<dbReference type="GO" id="GO:0005524">
    <property type="term" value="F:ATP binding"/>
    <property type="evidence" value="ECO:0007669"/>
    <property type="project" value="UniProtKB-KW"/>
</dbReference>
<evidence type="ECO:0000256" key="5">
    <source>
        <dbReference type="ARBA" id="ARBA00022741"/>
    </source>
</evidence>
<dbReference type="GO" id="GO:0005886">
    <property type="term" value="C:plasma membrane"/>
    <property type="evidence" value="ECO:0007669"/>
    <property type="project" value="UniProtKB-SubCell"/>
</dbReference>
<evidence type="ECO:0000313" key="10">
    <source>
        <dbReference type="Proteomes" id="UP001229251"/>
    </source>
</evidence>
<dbReference type="SMART" id="SM00382">
    <property type="entry name" value="AAA"/>
    <property type="match status" value="1"/>
</dbReference>
<dbReference type="Pfam" id="PF08352">
    <property type="entry name" value="oligo_HPY"/>
    <property type="match status" value="1"/>
</dbReference>
<keyword evidence="4" id="KW-1003">Cell membrane</keyword>
<dbReference type="InterPro" id="IPR017871">
    <property type="entry name" value="ABC_transporter-like_CS"/>
</dbReference>
<keyword evidence="6 9" id="KW-0067">ATP-binding</keyword>
<gene>
    <name evidence="9" type="ORF">QP433_07930</name>
</gene>
<dbReference type="Gene3D" id="3.40.50.300">
    <property type="entry name" value="P-loop containing nucleotide triphosphate hydrolases"/>
    <property type="match status" value="1"/>
</dbReference>
<comment type="similarity">
    <text evidence="2">Belongs to the ABC transporter superfamily.</text>
</comment>
<name>A0AAJ1V381_9LACT</name>